<sequence length="74" mass="7831">MTVKNYAEQGGDKWVVNGTLEITTEGEVLLDGVPLTRAVNQAESSATTIAELKADFNALLAKLRAAGLMDQSHG</sequence>
<dbReference type="RefSeq" id="WP_413778821.1">
    <property type="nucleotide sequence ID" value="NZ_JAUOZS010000001.1"/>
</dbReference>
<comment type="caution">
    <text evidence="1">The sequence shown here is derived from an EMBL/GenBank/DDBJ whole genome shotgun (WGS) entry which is preliminary data.</text>
</comment>
<name>A0ABU3NTW5_9FIRM</name>
<accession>A0ABU3NTW5</accession>
<reference evidence="1 2" key="1">
    <citation type="submission" date="2023-07" db="EMBL/GenBank/DDBJ databases">
        <title>The novel representative of Negativicutes class, Anaeroselena agilis gen. nov. sp. nov.</title>
        <authorList>
            <person name="Prokofeva M.I."/>
            <person name="Elcheninov A.G."/>
            <person name="Klyukina A."/>
            <person name="Kublanov I.V."/>
            <person name="Frolov E.N."/>
            <person name="Podosokorskaya O.A."/>
        </authorList>
    </citation>
    <scope>NUCLEOTIDE SEQUENCE [LARGE SCALE GENOMIC DNA]</scope>
    <source>
        <strain evidence="1 2">4137-cl</strain>
    </source>
</reference>
<evidence type="ECO:0000313" key="1">
    <source>
        <dbReference type="EMBL" id="MDT8900269.1"/>
    </source>
</evidence>
<protein>
    <submittedName>
        <fullName evidence="1">Head fiber protein</fullName>
    </submittedName>
</protein>
<dbReference type="Proteomes" id="UP001254848">
    <property type="component" value="Unassembled WGS sequence"/>
</dbReference>
<keyword evidence="2" id="KW-1185">Reference proteome</keyword>
<evidence type="ECO:0000313" key="2">
    <source>
        <dbReference type="Proteomes" id="UP001254848"/>
    </source>
</evidence>
<organism evidence="1 2">
    <name type="scientific">Anaeroselena agilis</name>
    <dbReference type="NCBI Taxonomy" id="3063788"/>
    <lineage>
        <taxon>Bacteria</taxon>
        <taxon>Bacillati</taxon>
        <taxon>Bacillota</taxon>
        <taxon>Negativicutes</taxon>
        <taxon>Acetonemataceae</taxon>
        <taxon>Anaeroselena</taxon>
    </lineage>
</organism>
<dbReference type="EMBL" id="JAUOZS010000001">
    <property type="protein sequence ID" value="MDT8900269.1"/>
    <property type="molecule type" value="Genomic_DNA"/>
</dbReference>
<gene>
    <name evidence="1" type="ORF">Q4T40_03325</name>
</gene>
<dbReference type="Gene3D" id="6.10.140.1630">
    <property type="match status" value="1"/>
</dbReference>
<proteinExistence type="predicted"/>